<dbReference type="OrthoDB" id="9984533at2759"/>
<comment type="caution">
    <text evidence="4">The sequence shown here is derived from an EMBL/GenBank/DDBJ whole genome shotgun (WGS) entry which is preliminary data.</text>
</comment>
<sequence>MSYRSVVLLGVRISHGEVSFEVHGTETKQASGNLGKLTLSNFLDSDLGVTAVVRTTSQATFPGGVNVVKSDFDVESLAKVFEGKDAVISFIPIVSLAAQTIAIEAAITAGVKRFIPSEYGSDSTNPAVIAAVPFFEAKKKYLDYLKSREDAISWTGLITGPLFDWGLPLGIWGFDLINKKAQLFDGGNTKFTTSNGAQVGRALVSILANPAKTANKLVSVESFTTTQLEVLAVLERATRSEWVRTEVPVDVVRAEAFKLLSEGDVDNGGAKLIGSLVFGKKALEDHTHLGTAQWNKELGLPSETVEETVQRVIKSLE</sequence>
<gene>
    <name evidence="4" type="ORF">NW762_006246</name>
</gene>
<dbReference type="PANTHER" id="PTHR47706">
    <property type="entry name" value="NMRA-LIKE FAMILY PROTEIN"/>
    <property type="match status" value="1"/>
</dbReference>
<dbReference type="InterPro" id="IPR036291">
    <property type="entry name" value="NAD(P)-bd_dom_sf"/>
</dbReference>
<proteinExistence type="predicted"/>
<dbReference type="InterPro" id="IPR008030">
    <property type="entry name" value="NmrA-like"/>
</dbReference>
<dbReference type="Proteomes" id="UP001152049">
    <property type="component" value="Unassembled WGS sequence"/>
</dbReference>
<dbReference type="Gene3D" id="3.90.25.10">
    <property type="entry name" value="UDP-galactose 4-epimerase, domain 1"/>
    <property type="match status" value="1"/>
</dbReference>
<feature type="domain" description="NmrA-like" evidence="3">
    <location>
        <begin position="30"/>
        <end position="253"/>
    </location>
</feature>
<keyword evidence="1" id="KW-0521">NADP</keyword>
<keyword evidence="2" id="KW-0560">Oxidoreductase</keyword>
<dbReference type="InterPro" id="IPR051609">
    <property type="entry name" value="NmrA/Isoflavone_reductase-like"/>
</dbReference>
<protein>
    <recommendedName>
        <fullName evidence="3">NmrA-like domain-containing protein</fullName>
    </recommendedName>
</protein>
<dbReference type="Gene3D" id="3.40.50.720">
    <property type="entry name" value="NAD(P)-binding Rossmann-like Domain"/>
    <property type="match status" value="1"/>
</dbReference>
<dbReference type="Pfam" id="PF05368">
    <property type="entry name" value="NmrA"/>
    <property type="match status" value="1"/>
</dbReference>
<dbReference type="SUPFAM" id="SSF51735">
    <property type="entry name" value="NAD(P)-binding Rossmann-fold domains"/>
    <property type="match status" value="1"/>
</dbReference>
<name>A0A9W8S033_9HYPO</name>
<dbReference type="CDD" id="cd05259">
    <property type="entry name" value="PCBER_SDR_a"/>
    <property type="match status" value="1"/>
</dbReference>
<dbReference type="GO" id="GO:0016491">
    <property type="term" value="F:oxidoreductase activity"/>
    <property type="evidence" value="ECO:0007669"/>
    <property type="project" value="UniProtKB-KW"/>
</dbReference>
<dbReference type="PANTHER" id="PTHR47706:SF9">
    <property type="entry name" value="NMRA-LIKE DOMAIN-CONTAINING PROTEIN-RELATED"/>
    <property type="match status" value="1"/>
</dbReference>
<keyword evidence="5" id="KW-1185">Reference proteome</keyword>
<evidence type="ECO:0000259" key="3">
    <source>
        <dbReference type="Pfam" id="PF05368"/>
    </source>
</evidence>
<organism evidence="4 5">
    <name type="scientific">Fusarium torreyae</name>
    <dbReference type="NCBI Taxonomy" id="1237075"/>
    <lineage>
        <taxon>Eukaryota</taxon>
        <taxon>Fungi</taxon>
        <taxon>Dikarya</taxon>
        <taxon>Ascomycota</taxon>
        <taxon>Pezizomycotina</taxon>
        <taxon>Sordariomycetes</taxon>
        <taxon>Hypocreomycetidae</taxon>
        <taxon>Hypocreales</taxon>
        <taxon>Nectriaceae</taxon>
        <taxon>Fusarium</taxon>
    </lineage>
</organism>
<evidence type="ECO:0000313" key="5">
    <source>
        <dbReference type="Proteomes" id="UP001152049"/>
    </source>
</evidence>
<accession>A0A9W8S033</accession>
<dbReference type="AlphaFoldDB" id="A0A9W8S033"/>
<evidence type="ECO:0000256" key="2">
    <source>
        <dbReference type="ARBA" id="ARBA00023002"/>
    </source>
</evidence>
<dbReference type="EMBL" id="JAOQAZ010000010">
    <property type="protein sequence ID" value="KAJ4263427.1"/>
    <property type="molecule type" value="Genomic_DNA"/>
</dbReference>
<evidence type="ECO:0000313" key="4">
    <source>
        <dbReference type="EMBL" id="KAJ4263427.1"/>
    </source>
</evidence>
<evidence type="ECO:0000256" key="1">
    <source>
        <dbReference type="ARBA" id="ARBA00022857"/>
    </source>
</evidence>
<reference evidence="4" key="1">
    <citation type="submission" date="2022-09" db="EMBL/GenBank/DDBJ databases">
        <title>Fusarium specimens isolated from Avocado Roots.</title>
        <authorList>
            <person name="Stajich J."/>
            <person name="Roper C."/>
            <person name="Heimlech-Rivalta G."/>
        </authorList>
    </citation>
    <scope>NUCLEOTIDE SEQUENCE</scope>
    <source>
        <strain evidence="4">CF00136</strain>
    </source>
</reference>
<dbReference type="InterPro" id="IPR045312">
    <property type="entry name" value="PCBER-like"/>
</dbReference>